<evidence type="ECO:0000256" key="1">
    <source>
        <dbReference type="ARBA" id="ARBA00007039"/>
    </source>
</evidence>
<name>A0ABP3R0T7_9HYPH</name>
<proteinExistence type="inferred from homology"/>
<sequence length="243" mass="26625">MFFKKALFVSVMIFTLTDHVYAETTFEMPEKTASSGVEGKKPVIGNLEGKDANIYFYGEVSDSKVVELQHALDKINIKYPKARAINLYLNSGGGDVDAGWTAYWAIKSSVIPVNTIGAGFVASMASIMYCAGTQRSAMQQNEFYLHAPASYGIRGGGKPDVLKRMEKRLSKVSEKMSEIYAACTSLSQQQIIDITKSEFFAKFIDSNEAVKIGLSQQIAEKILPAAATIYIFDKPNSALANLI</sequence>
<dbReference type="PANTHER" id="PTHR10381:SF11">
    <property type="entry name" value="ATP-DEPENDENT CLP PROTEASE PROTEOLYTIC SUBUNIT, MITOCHONDRIAL"/>
    <property type="match status" value="1"/>
</dbReference>
<dbReference type="RefSeq" id="WP_343803370.1">
    <property type="nucleotide sequence ID" value="NZ_BAAADE010000002.1"/>
</dbReference>
<reference evidence="5" key="1">
    <citation type="journal article" date="2019" name="Int. J. Syst. Evol. Microbiol.">
        <title>The Global Catalogue of Microorganisms (GCM) 10K type strain sequencing project: providing services to taxonomists for standard genome sequencing and annotation.</title>
        <authorList>
            <consortium name="The Broad Institute Genomics Platform"/>
            <consortium name="The Broad Institute Genome Sequencing Center for Infectious Disease"/>
            <person name="Wu L."/>
            <person name="Ma J."/>
        </authorList>
    </citation>
    <scope>NUCLEOTIDE SEQUENCE [LARGE SCALE GENOMIC DNA]</scope>
    <source>
        <strain evidence="5">JCM 15115</strain>
    </source>
</reference>
<accession>A0ABP3R0T7</accession>
<protein>
    <recommendedName>
        <fullName evidence="2">ATP-dependent Clp protease proteolytic subunit</fullName>
    </recommendedName>
</protein>
<evidence type="ECO:0000256" key="2">
    <source>
        <dbReference type="RuleBase" id="RU003567"/>
    </source>
</evidence>
<dbReference type="PANTHER" id="PTHR10381">
    <property type="entry name" value="ATP-DEPENDENT CLP PROTEASE PROTEOLYTIC SUBUNIT"/>
    <property type="match status" value="1"/>
</dbReference>
<dbReference type="SUPFAM" id="SSF52096">
    <property type="entry name" value="ClpP/crotonase"/>
    <property type="match status" value="1"/>
</dbReference>
<comment type="caution">
    <text evidence="4">The sequence shown here is derived from an EMBL/GenBank/DDBJ whole genome shotgun (WGS) entry which is preliminary data.</text>
</comment>
<evidence type="ECO:0000313" key="4">
    <source>
        <dbReference type="EMBL" id="GAA0599150.1"/>
    </source>
</evidence>
<feature type="signal peptide" evidence="3">
    <location>
        <begin position="1"/>
        <end position="22"/>
    </location>
</feature>
<feature type="chain" id="PRO_5045234662" description="ATP-dependent Clp protease proteolytic subunit" evidence="3">
    <location>
        <begin position="23"/>
        <end position="243"/>
    </location>
</feature>
<evidence type="ECO:0000313" key="5">
    <source>
        <dbReference type="Proteomes" id="UP001424441"/>
    </source>
</evidence>
<dbReference type="InterPro" id="IPR023562">
    <property type="entry name" value="ClpP/TepA"/>
</dbReference>
<dbReference type="PRINTS" id="PR00127">
    <property type="entry name" value="CLPPROTEASEP"/>
</dbReference>
<evidence type="ECO:0000256" key="3">
    <source>
        <dbReference type="SAM" id="SignalP"/>
    </source>
</evidence>
<dbReference type="Gene3D" id="3.90.226.10">
    <property type="entry name" value="2-enoyl-CoA Hydratase, Chain A, domain 1"/>
    <property type="match status" value="1"/>
</dbReference>
<keyword evidence="3" id="KW-0732">Signal</keyword>
<organism evidence="4 5">
    <name type="scientific">Paenochrobactrum glaciei</name>
    <dbReference type="NCBI Taxonomy" id="486407"/>
    <lineage>
        <taxon>Bacteria</taxon>
        <taxon>Pseudomonadati</taxon>
        <taxon>Pseudomonadota</taxon>
        <taxon>Alphaproteobacteria</taxon>
        <taxon>Hyphomicrobiales</taxon>
        <taxon>Brucellaceae</taxon>
        <taxon>Paenochrobactrum</taxon>
    </lineage>
</organism>
<dbReference type="InterPro" id="IPR029045">
    <property type="entry name" value="ClpP/crotonase-like_dom_sf"/>
</dbReference>
<dbReference type="InterPro" id="IPR001907">
    <property type="entry name" value="ClpP"/>
</dbReference>
<dbReference type="Pfam" id="PF00574">
    <property type="entry name" value="CLP_protease"/>
    <property type="match status" value="1"/>
</dbReference>
<comment type="similarity">
    <text evidence="1 2">Belongs to the peptidase S14 family.</text>
</comment>
<keyword evidence="5" id="KW-1185">Reference proteome</keyword>
<dbReference type="Proteomes" id="UP001424441">
    <property type="component" value="Unassembled WGS sequence"/>
</dbReference>
<gene>
    <name evidence="4" type="ORF">GCM10008943_12920</name>
</gene>
<dbReference type="EMBL" id="BAAADE010000002">
    <property type="protein sequence ID" value="GAA0599150.1"/>
    <property type="molecule type" value="Genomic_DNA"/>
</dbReference>